<organism evidence="1 2">
    <name type="scientific">Linum trigynum</name>
    <dbReference type="NCBI Taxonomy" id="586398"/>
    <lineage>
        <taxon>Eukaryota</taxon>
        <taxon>Viridiplantae</taxon>
        <taxon>Streptophyta</taxon>
        <taxon>Embryophyta</taxon>
        <taxon>Tracheophyta</taxon>
        <taxon>Spermatophyta</taxon>
        <taxon>Magnoliopsida</taxon>
        <taxon>eudicotyledons</taxon>
        <taxon>Gunneridae</taxon>
        <taxon>Pentapetalae</taxon>
        <taxon>rosids</taxon>
        <taxon>fabids</taxon>
        <taxon>Malpighiales</taxon>
        <taxon>Linaceae</taxon>
        <taxon>Linum</taxon>
    </lineage>
</organism>
<protein>
    <recommendedName>
        <fullName evidence="3">Reverse transcriptase domain-containing protein</fullName>
    </recommendedName>
</protein>
<dbReference type="EMBL" id="OZ034818">
    <property type="protein sequence ID" value="CAL1388560.1"/>
    <property type="molecule type" value="Genomic_DNA"/>
</dbReference>
<keyword evidence="2" id="KW-1185">Reference proteome</keyword>
<evidence type="ECO:0008006" key="3">
    <source>
        <dbReference type="Google" id="ProtNLM"/>
    </source>
</evidence>
<name>A0AAV2ERE5_9ROSI</name>
<accession>A0AAV2ERE5</accession>
<evidence type="ECO:0000313" key="1">
    <source>
        <dbReference type="EMBL" id="CAL1388560.1"/>
    </source>
</evidence>
<dbReference type="AlphaFoldDB" id="A0AAV2ERE5"/>
<dbReference type="Gene3D" id="3.30.420.10">
    <property type="entry name" value="Ribonuclease H-like superfamily/Ribonuclease H"/>
    <property type="match status" value="1"/>
</dbReference>
<reference evidence="1 2" key="1">
    <citation type="submission" date="2024-04" db="EMBL/GenBank/DDBJ databases">
        <authorList>
            <person name="Fracassetti M."/>
        </authorList>
    </citation>
    <scope>NUCLEOTIDE SEQUENCE [LARGE SCALE GENOMIC DNA]</scope>
</reference>
<sequence length="185" mass="21193">MLTAAKGKWVEELPSVLWAHRTTFKVATGETPFALTYGSEAVLPVEMRVPTFRMTRRGDSMDAKKRIDELDLLDERREVAALRLAAIKSQVARYYNKKMRAHNLVVGNLVLKRDFRPNAAEGKLAPKWKGPYRIQEVVGPNTFKLENMSGKRVKRTWNTHNLRRYEVEEKTGVVSVTDAQAHDQE</sequence>
<dbReference type="PANTHER" id="PTHR48475">
    <property type="entry name" value="RIBONUCLEASE H"/>
    <property type="match status" value="1"/>
</dbReference>
<dbReference type="PANTHER" id="PTHR48475:SF2">
    <property type="entry name" value="RIBONUCLEASE H"/>
    <property type="match status" value="1"/>
</dbReference>
<proteinExistence type="predicted"/>
<dbReference type="GO" id="GO:0003676">
    <property type="term" value="F:nucleic acid binding"/>
    <property type="evidence" value="ECO:0007669"/>
    <property type="project" value="InterPro"/>
</dbReference>
<evidence type="ECO:0000313" key="2">
    <source>
        <dbReference type="Proteomes" id="UP001497516"/>
    </source>
</evidence>
<dbReference type="Proteomes" id="UP001497516">
    <property type="component" value="Chromosome 5"/>
</dbReference>
<gene>
    <name evidence="1" type="ORF">LTRI10_LOCUS29485</name>
</gene>
<dbReference type="InterPro" id="IPR036397">
    <property type="entry name" value="RNaseH_sf"/>
</dbReference>